<accession>A0A2H3NVT6</accession>
<gene>
    <name evidence="1" type="ORF">CRI93_03360</name>
</gene>
<organism evidence="1 2">
    <name type="scientific">Longimonas halophila</name>
    <dbReference type="NCBI Taxonomy" id="1469170"/>
    <lineage>
        <taxon>Bacteria</taxon>
        <taxon>Pseudomonadati</taxon>
        <taxon>Rhodothermota</taxon>
        <taxon>Rhodothermia</taxon>
        <taxon>Rhodothermales</taxon>
        <taxon>Salisaetaceae</taxon>
        <taxon>Longimonas</taxon>
    </lineage>
</organism>
<dbReference type="Pfam" id="PF07040">
    <property type="entry name" value="DUF1326"/>
    <property type="match status" value="1"/>
</dbReference>
<evidence type="ECO:0000313" key="2">
    <source>
        <dbReference type="Proteomes" id="UP000221024"/>
    </source>
</evidence>
<dbReference type="InterPro" id="IPR014581">
    <property type="entry name" value="UCP033303"/>
</dbReference>
<sequence length="204" mass="21358">MTDQWKLDGTYMEACTCETPCPCTMLNDPTEGTCTAVVAWHIDQGHFNGVSLDDLNVVVALHTPGNMADGDWNAAVYLDDQASAEQQEALGTIFGGDAGGHPAHLAEFISDVRSVAAVPLTFETNGEKGRLRIGETGQIGCADAEPVEGQNGEAPTLTNHPLAIAPGHPAVIAKTSRAHFDAHGIAFDVADRSAILSPFSYAGA</sequence>
<dbReference type="OrthoDB" id="9802256at2"/>
<evidence type="ECO:0008006" key="3">
    <source>
        <dbReference type="Google" id="ProtNLM"/>
    </source>
</evidence>
<dbReference type="EMBL" id="PDEP01000002">
    <property type="protein sequence ID" value="PEN08807.1"/>
    <property type="molecule type" value="Genomic_DNA"/>
</dbReference>
<comment type="caution">
    <text evidence="1">The sequence shown here is derived from an EMBL/GenBank/DDBJ whole genome shotgun (WGS) entry which is preliminary data.</text>
</comment>
<proteinExistence type="predicted"/>
<name>A0A2H3NVT6_9BACT</name>
<evidence type="ECO:0000313" key="1">
    <source>
        <dbReference type="EMBL" id="PEN08807.1"/>
    </source>
</evidence>
<dbReference type="Proteomes" id="UP000221024">
    <property type="component" value="Unassembled WGS sequence"/>
</dbReference>
<reference evidence="1 2" key="1">
    <citation type="submission" date="2017-10" db="EMBL/GenBank/DDBJ databases">
        <title>Draft genome of Longimonas halophila.</title>
        <authorList>
            <person name="Goh K.M."/>
            <person name="Shamsir M.S."/>
            <person name="Lim S.W."/>
        </authorList>
    </citation>
    <scope>NUCLEOTIDE SEQUENCE [LARGE SCALE GENOMIC DNA]</scope>
    <source>
        <strain evidence="1 2">KCTC 42399</strain>
    </source>
</reference>
<protein>
    <recommendedName>
        <fullName evidence="3">DUF1326 domain-containing protein</fullName>
    </recommendedName>
</protein>
<dbReference type="InterPro" id="IPR009758">
    <property type="entry name" value="DUF1326"/>
</dbReference>
<dbReference type="PIRSF" id="PIRSF033303">
    <property type="entry name" value="UCP033303"/>
    <property type="match status" value="1"/>
</dbReference>
<dbReference type="AlphaFoldDB" id="A0A2H3NVT6"/>
<keyword evidence="2" id="KW-1185">Reference proteome</keyword>